<dbReference type="InterPro" id="IPR031925">
    <property type="entry name" value="TBCC_N"/>
</dbReference>
<comment type="similarity">
    <text evidence="2">Belongs to the TBCC family.</text>
</comment>
<keyword evidence="9" id="KW-1185">Reference proteome</keyword>
<dbReference type="Gene3D" id="2.160.20.70">
    <property type="match status" value="1"/>
</dbReference>
<dbReference type="GO" id="GO:0005737">
    <property type="term" value="C:cytoplasm"/>
    <property type="evidence" value="ECO:0007669"/>
    <property type="project" value="UniProtKB-SubCell"/>
</dbReference>
<dbReference type="Pfam" id="PF16752">
    <property type="entry name" value="TBCC_N"/>
    <property type="match status" value="1"/>
</dbReference>
<protein>
    <recommendedName>
        <fullName evidence="7">C-CAP/cofactor C-like domain-containing protein</fullName>
    </recommendedName>
</protein>
<dbReference type="Proteomes" id="UP000054007">
    <property type="component" value="Unassembled WGS sequence"/>
</dbReference>
<evidence type="ECO:0000259" key="7">
    <source>
        <dbReference type="PROSITE" id="PS51329"/>
    </source>
</evidence>
<comment type="subcellular location">
    <subcellularLocation>
        <location evidence="1">Cytoplasm</location>
    </subcellularLocation>
</comment>
<dbReference type="PROSITE" id="PS51329">
    <property type="entry name" value="C_CAP_COFACTOR_C"/>
    <property type="match status" value="1"/>
</dbReference>
<dbReference type="PANTHER" id="PTHR15139">
    <property type="entry name" value="TUBULIN FOLDING COFACTOR C"/>
    <property type="match status" value="1"/>
</dbReference>
<evidence type="ECO:0000256" key="2">
    <source>
        <dbReference type="ARBA" id="ARBA00008848"/>
    </source>
</evidence>
<evidence type="ECO:0000256" key="1">
    <source>
        <dbReference type="ARBA" id="ARBA00004496"/>
    </source>
</evidence>
<feature type="compositionally biased region" description="Low complexity" evidence="6">
    <location>
        <begin position="99"/>
        <end position="116"/>
    </location>
</feature>
<evidence type="ECO:0000313" key="9">
    <source>
        <dbReference type="Proteomes" id="UP000054007"/>
    </source>
</evidence>
<dbReference type="AlphaFoldDB" id="A0A0D7BAC0"/>
<reference evidence="8 9" key="1">
    <citation type="journal article" date="2015" name="Fungal Genet. Biol.">
        <title>Evolution of novel wood decay mechanisms in Agaricales revealed by the genome sequences of Fistulina hepatica and Cylindrobasidium torrendii.</title>
        <authorList>
            <person name="Floudas D."/>
            <person name="Held B.W."/>
            <person name="Riley R."/>
            <person name="Nagy L.G."/>
            <person name="Koehler G."/>
            <person name="Ransdell A.S."/>
            <person name="Younus H."/>
            <person name="Chow J."/>
            <person name="Chiniquy J."/>
            <person name="Lipzen A."/>
            <person name="Tritt A."/>
            <person name="Sun H."/>
            <person name="Haridas S."/>
            <person name="LaButti K."/>
            <person name="Ohm R.A."/>
            <person name="Kues U."/>
            <person name="Blanchette R.A."/>
            <person name="Grigoriev I.V."/>
            <person name="Minto R.E."/>
            <person name="Hibbett D.S."/>
        </authorList>
    </citation>
    <scope>NUCLEOTIDE SEQUENCE [LARGE SCALE GENOMIC DNA]</scope>
    <source>
        <strain evidence="8 9">FP15055 ss-10</strain>
    </source>
</reference>
<dbReference type="InterPro" id="IPR017901">
    <property type="entry name" value="C-CAP_CF_C-like"/>
</dbReference>
<accession>A0A0D7BAC0</accession>
<evidence type="ECO:0000256" key="4">
    <source>
        <dbReference type="ARBA" id="ARBA00022990"/>
    </source>
</evidence>
<dbReference type="InterPro" id="IPR027684">
    <property type="entry name" value="TBCC"/>
</dbReference>
<dbReference type="GO" id="GO:0007023">
    <property type="term" value="P:post-chaperonin tubulin folding pathway"/>
    <property type="evidence" value="ECO:0007669"/>
    <property type="project" value="InterPro"/>
</dbReference>
<evidence type="ECO:0000256" key="5">
    <source>
        <dbReference type="ARBA" id="ARBA00026055"/>
    </source>
</evidence>
<dbReference type="STRING" id="1314674.A0A0D7BAC0"/>
<dbReference type="EMBL" id="KN880525">
    <property type="protein sequence ID" value="KIY67462.1"/>
    <property type="molecule type" value="Genomic_DNA"/>
</dbReference>
<evidence type="ECO:0000256" key="3">
    <source>
        <dbReference type="ARBA" id="ARBA00022490"/>
    </source>
</evidence>
<keyword evidence="4" id="KW-0007">Acetylation</keyword>
<organism evidence="8 9">
    <name type="scientific">Cylindrobasidium torrendii FP15055 ss-10</name>
    <dbReference type="NCBI Taxonomy" id="1314674"/>
    <lineage>
        <taxon>Eukaryota</taxon>
        <taxon>Fungi</taxon>
        <taxon>Dikarya</taxon>
        <taxon>Basidiomycota</taxon>
        <taxon>Agaricomycotina</taxon>
        <taxon>Agaricomycetes</taxon>
        <taxon>Agaricomycetidae</taxon>
        <taxon>Agaricales</taxon>
        <taxon>Marasmiineae</taxon>
        <taxon>Physalacriaceae</taxon>
        <taxon>Cylindrobasidium</taxon>
    </lineage>
</organism>
<sequence>MSAFVREFNESFVSDASSLFARVNDAAKSPQGVSNDVLAVLAAEVTKLSKSLAESMDSLPSYDRKGYEAQLKELEASVESLRKTSQPTSKFSFKRKAAAPKTTPASAKATTSVSPSTKERSDEAIVTIADRVHEIVHIDHPVGRTTDISISNLTSCVVDLLGYAISAVHVHNVRDSILLLPHLQSTTMIHDMENSIVVVGCHQFRMHTSHDIDVYLSIQSQPIIEHCSNIRFTSYPISLAPGESLQDSTHLAVQDFSHIKQTPSPNWSALREEDSVLDWSLTRTEDLDATLKALLPGSRL</sequence>
<dbReference type="OrthoDB" id="194775at2759"/>
<dbReference type="InterPro" id="IPR012945">
    <property type="entry name" value="Tubulin-bd_cofactor_C_dom"/>
</dbReference>
<keyword evidence="3" id="KW-0963">Cytoplasm</keyword>
<dbReference type="InterPro" id="IPR016098">
    <property type="entry name" value="CAP/MinC_C"/>
</dbReference>
<feature type="domain" description="C-CAP/cofactor C-like" evidence="7">
    <location>
        <begin position="115"/>
        <end position="258"/>
    </location>
</feature>
<dbReference type="GO" id="GO:0015631">
    <property type="term" value="F:tubulin binding"/>
    <property type="evidence" value="ECO:0007669"/>
    <property type="project" value="InterPro"/>
</dbReference>
<comment type="subunit">
    <text evidence="5">Supercomplex made of cofactors A to E. Cofactors A and D function by capturing and stabilizing tubulin in a quasi-native conformation. Cofactor E binds to the cofactor D-tubulin complex; interaction with cofactor C then causes the release of tubulin polypeptides that are committed to the native state.</text>
</comment>
<dbReference type="Pfam" id="PF07986">
    <property type="entry name" value="TBCC"/>
    <property type="match status" value="1"/>
</dbReference>
<gene>
    <name evidence="8" type="ORF">CYLTODRAFT_422493</name>
</gene>
<dbReference type="PANTHER" id="PTHR15139:SF0">
    <property type="entry name" value="TUBULIN-SPECIFIC CHAPERONE C"/>
    <property type="match status" value="1"/>
</dbReference>
<dbReference type="Gene3D" id="1.20.58.1250">
    <property type="entry name" value="Tubulin Binding Cofactor C, N-terminal domain"/>
    <property type="match status" value="1"/>
</dbReference>
<proteinExistence type="inferred from homology"/>
<dbReference type="InterPro" id="IPR038397">
    <property type="entry name" value="TBCC_N_sf"/>
</dbReference>
<feature type="region of interest" description="Disordered" evidence="6">
    <location>
        <begin position="87"/>
        <end position="120"/>
    </location>
</feature>
<name>A0A0D7BAC0_9AGAR</name>
<evidence type="ECO:0000256" key="6">
    <source>
        <dbReference type="SAM" id="MobiDB-lite"/>
    </source>
</evidence>
<dbReference type="GO" id="GO:0007021">
    <property type="term" value="P:tubulin complex assembly"/>
    <property type="evidence" value="ECO:0007669"/>
    <property type="project" value="TreeGrafter"/>
</dbReference>
<evidence type="ECO:0000313" key="8">
    <source>
        <dbReference type="EMBL" id="KIY67462.1"/>
    </source>
</evidence>